<feature type="non-terminal residue" evidence="3">
    <location>
        <position position="239"/>
    </location>
</feature>
<keyword evidence="1" id="KW-1133">Transmembrane helix</keyword>
<organism evidence="3 4">
    <name type="scientific">Ophiobolus disseminans</name>
    <dbReference type="NCBI Taxonomy" id="1469910"/>
    <lineage>
        <taxon>Eukaryota</taxon>
        <taxon>Fungi</taxon>
        <taxon>Dikarya</taxon>
        <taxon>Ascomycota</taxon>
        <taxon>Pezizomycotina</taxon>
        <taxon>Dothideomycetes</taxon>
        <taxon>Pleosporomycetidae</taxon>
        <taxon>Pleosporales</taxon>
        <taxon>Pleosporineae</taxon>
        <taxon>Phaeosphaeriaceae</taxon>
        <taxon>Ophiobolus</taxon>
    </lineage>
</organism>
<name>A0A6A7A8H9_9PLEO</name>
<evidence type="ECO:0000313" key="4">
    <source>
        <dbReference type="Proteomes" id="UP000799424"/>
    </source>
</evidence>
<feature type="domain" description="DUF7703" evidence="2">
    <location>
        <begin position="4"/>
        <end position="237"/>
    </location>
</feature>
<gene>
    <name evidence="3" type="ORF">CC86DRAFT_237518</name>
</gene>
<accession>A0A6A7A8H9</accession>
<keyword evidence="1" id="KW-0812">Transmembrane</keyword>
<keyword evidence="4" id="KW-1185">Reference proteome</keyword>
<reference evidence="3" key="1">
    <citation type="journal article" date="2020" name="Stud. Mycol.">
        <title>101 Dothideomycetes genomes: a test case for predicting lifestyles and emergence of pathogens.</title>
        <authorList>
            <person name="Haridas S."/>
            <person name="Albert R."/>
            <person name="Binder M."/>
            <person name="Bloem J."/>
            <person name="Labutti K."/>
            <person name="Salamov A."/>
            <person name="Andreopoulos B."/>
            <person name="Baker S."/>
            <person name="Barry K."/>
            <person name="Bills G."/>
            <person name="Bluhm B."/>
            <person name="Cannon C."/>
            <person name="Castanera R."/>
            <person name="Culley D."/>
            <person name="Daum C."/>
            <person name="Ezra D."/>
            <person name="Gonzalez J."/>
            <person name="Henrissat B."/>
            <person name="Kuo A."/>
            <person name="Liang C."/>
            <person name="Lipzen A."/>
            <person name="Lutzoni F."/>
            <person name="Magnuson J."/>
            <person name="Mondo S."/>
            <person name="Nolan M."/>
            <person name="Ohm R."/>
            <person name="Pangilinan J."/>
            <person name="Park H.-J."/>
            <person name="Ramirez L."/>
            <person name="Alfaro M."/>
            <person name="Sun H."/>
            <person name="Tritt A."/>
            <person name="Yoshinaga Y."/>
            <person name="Zwiers L.-H."/>
            <person name="Turgeon B."/>
            <person name="Goodwin S."/>
            <person name="Spatafora J."/>
            <person name="Crous P."/>
            <person name="Grigoriev I."/>
        </authorList>
    </citation>
    <scope>NUCLEOTIDE SEQUENCE</scope>
    <source>
        <strain evidence="3">CBS 113818</strain>
    </source>
</reference>
<feature type="transmembrane region" description="Helical" evidence="1">
    <location>
        <begin position="187"/>
        <end position="212"/>
    </location>
</feature>
<sequence>LPTAMTAAACVGIAWYLCAELNIRLLIRATRRSLYFWSCLLCSWAIIIHLIFILLLDFKIYEAYLGFVFIHLTWYIYVVSQSVVLYSRLNLVLKQKVIGNYVLYMIITTAILFGLTTVVLGLVASHPSMAAKLGTPNMIWDKVQLAVFFIQETIIGLLYIRETASHLKNLTFLGGKRKTTRRVLHHLIYVNIFIICLDCSLIGLCYAGFFFLQGFYKAAIYAIKLRTEFTILNQLRSTL</sequence>
<dbReference type="OrthoDB" id="405906at2759"/>
<evidence type="ECO:0000313" key="3">
    <source>
        <dbReference type="EMBL" id="KAF2829114.1"/>
    </source>
</evidence>
<feature type="transmembrane region" description="Helical" evidence="1">
    <location>
        <begin position="68"/>
        <end position="89"/>
    </location>
</feature>
<dbReference type="AlphaFoldDB" id="A0A6A7A8H9"/>
<evidence type="ECO:0000259" key="2">
    <source>
        <dbReference type="Pfam" id="PF24802"/>
    </source>
</evidence>
<feature type="non-terminal residue" evidence="3">
    <location>
        <position position="1"/>
    </location>
</feature>
<dbReference type="EMBL" id="MU006221">
    <property type="protein sequence ID" value="KAF2829114.1"/>
    <property type="molecule type" value="Genomic_DNA"/>
</dbReference>
<feature type="transmembrane region" description="Helical" evidence="1">
    <location>
        <begin position="143"/>
        <end position="160"/>
    </location>
</feature>
<dbReference type="Pfam" id="PF24802">
    <property type="entry name" value="DUF7703"/>
    <property type="match status" value="1"/>
</dbReference>
<proteinExistence type="predicted"/>
<feature type="transmembrane region" description="Helical" evidence="1">
    <location>
        <begin position="6"/>
        <end position="27"/>
    </location>
</feature>
<dbReference type="Proteomes" id="UP000799424">
    <property type="component" value="Unassembled WGS sequence"/>
</dbReference>
<keyword evidence="1" id="KW-0472">Membrane</keyword>
<dbReference type="InterPro" id="IPR056120">
    <property type="entry name" value="DUF7703"/>
</dbReference>
<evidence type="ECO:0000256" key="1">
    <source>
        <dbReference type="SAM" id="Phobius"/>
    </source>
</evidence>
<dbReference type="PANTHER" id="PTHR37013:SF4">
    <property type="entry name" value="INTEGRAL MEMBRANE PROTEIN"/>
    <property type="match status" value="1"/>
</dbReference>
<feature type="transmembrane region" description="Helical" evidence="1">
    <location>
        <begin position="34"/>
        <end position="56"/>
    </location>
</feature>
<protein>
    <recommendedName>
        <fullName evidence="2">DUF7703 domain-containing protein</fullName>
    </recommendedName>
</protein>
<feature type="transmembrane region" description="Helical" evidence="1">
    <location>
        <begin position="101"/>
        <end position="123"/>
    </location>
</feature>
<dbReference type="PANTHER" id="PTHR37013">
    <property type="entry name" value="INTEGRAL MEMBRANE PROTEIN (AFU_ORTHOLOGUE AFUA_1G05950)-RELATED"/>
    <property type="match status" value="1"/>
</dbReference>